<gene>
    <name evidence="3" type="ORF">DEE74_19295</name>
    <name evidence="2" type="ORF">R38712_02981</name>
</gene>
<organism evidence="3 5">
    <name type="scientific">Ralstonia pickettii</name>
    <name type="common">Burkholderia pickettii</name>
    <dbReference type="NCBI Taxonomy" id="329"/>
    <lineage>
        <taxon>Bacteria</taxon>
        <taxon>Pseudomonadati</taxon>
        <taxon>Pseudomonadota</taxon>
        <taxon>Betaproteobacteria</taxon>
        <taxon>Burkholderiales</taxon>
        <taxon>Burkholderiaceae</taxon>
        <taxon>Ralstonia</taxon>
    </lineage>
</organism>
<dbReference type="AlphaFoldDB" id="A0A9Q2C5A1"/>
<sequence>MNRNGLASLMLAVLFAASSAAWASDKFRGDGGDNWIEHVRQSPSAPPSNMNKTALLFGSPAPASMAARTVVVKPGMKYINVDSGETIAFSTGTGTQAWTFIEAMQSTSVDLGVLLPDAPEAKGVRVIIARSTWFTGS</sequence>
<evidence type="ECO:0000313" key="2">
    <source>
        <dbReference type="EMBL" id="CAJ0726251.1"/>
    </source>
</evidence>
<dbReference type="Pfam" id="PF16986">
    <property type="entry name" value="CzcE"/>
    <property type="match status" value="1"/>
</dbReference>
<accession>A0A9Q2C5A1</accession>
<dbReference type="InterPro" id="IPR031560">
    <property type="entry name" value="CzcE"/>
</dbReference>
<name>A0A9Q2C5A1_RALPI</name>
<dbReference type="Gene3D" id="2.60.40.2280">
    <property type="entry name" value="Heavy-metal resistance protein CzcE"/>
    <property type="match status" value="1"/>
</dbReference>
<proteinExistence type="predicted"/>
<evidence type="ECO:0000256" key="1">
    <source>
        <dbReference type="SAM" id="SignalP"/>
    </source>
</evidence>
<protein>
    <submittedName>
        <fullName evidence="3">CzcE family metal-binding protein</fullName>
    </submittedName>
</protein>
<feature type="chain" id="PRO_5044465228" evidence="1">
    <location>
        <begin position="24"/>
        <end position="137"/>
    </location>
</feature>
<keyword evidence="4" id="KW-1185">Reference proteome</keyword>
<dbReference type="EMBL" id="CATWFT010000009">
    <property type="protein sequence ID" value="CAJ0726251.1"/>
    <property type="molecule type" value="Genomic_DNA"/>
</dbReference>
<keyword evidence="1" id="KW-0732">Signal</keyword>
<dbReference type="EMBL" id="QGBI01000019">
    <property type="protein sequence ID" value="MBX3892014.1"/>
    <property type="molecule type" value="Genomic_DNA"/>
</dbReference>
<feature type="signal peptide" evidence="1">
    <location>
        <begin position="1"/>
        <end position="23"/>
    </location>
</feature>
<dbReference type="RefSeq" id="WP_009241649.1">
    <property type="nucleotide sequence ID" value="NZ_GL520226.1"/>
</dbReference>
<reference evidence="3" key="1">
    <citation type="submission" date="2018-06" db="EMBL/GenBank/DDBJ databases">
        <authorList>
            <person name="O'Rourke A."/>
        </authorList>
    </citation>
    <scope>NUCLEOTIDE SEQUENCE</scope>
    <source>
        <strain evidence="3">132550021-3</strain>
    </source>
</reference>
<evidence type="ECO:0000313" key="3">
    <source>
        <dbReference type="EMBL" id="MBX3892014.1"/>
    </source>
</evidence>
<evidence type="ECO:0000313" key="5">
    <source>
        <dbReference type="Proteomes" id="UP001199322"/>
    </source>
</evidence>
<dbReference type="InterPro" id="IPR038674">
    <property type="entry name" value="CzcE_sf"/>
</dbReference>
<dbReference type="Proteomes" id="UP001189303">
    <property type="component" value="Unassembled WGS sequence"/>
</dbReference>
<comment type="caution">
    <text evidence="3">The sequence shown here is derived from an EMBL/GenBank/DDBJ whole genome shotgun (WGS) entry which is preliminary data.</text>
</comment>
<dbReference type="GeneID" id="34793020"/>
<dbReference type="Proteomes" id="UP001199322">
    <property type="component" value="Unassembled WGS sequence"/>
</dbReference>
<evidence type="ECO:0000313" key="4">
    <source>
        <dbReference type="Proteomes" id="UP001189303"/>
    </source>
</evidence>
<reference evidence="2 4" key="2">
    <citation type="submission" date="2023-07" db="EMBL/GenBank/DDBJ databases">
        <authorList>
            <person name="Peeters C."/>
        </authorList>
    </citation>
    <scope>NUCLEOTIDE SEQUENCE [LARGE SCALE GENOMIC DNA]</scope>
    <source>
        <strain evidence="2 4">R-38712</strain>
    </source>
</reference>